<dbReference type="EMBL" id="CAJNOC010008042">
    <property type="protein sequence ID" value="CAF1108996.1"/>
    <property type="molecule type" value="Genomic_DNA"/>
</dbReference>
<protein>
    <submittedName>
        <fullName evidence="1">Uncharacterized protein</fullName>
    </submittedName>
</protein>
<dbReference type="Proteomes" id="UP000663879">
    <property type="component" value="Unassembled WGS sequence"/>
</dbReference>
<gene>
    <name evidence="1" type="ORF">OXX778_LOCUS21531</name>
</gene>
<comment type="caution">
    <text evidence="1">The sequence shown here is derived from an EMBL/GenBank/DDBJ whole genome shotgun (WGS) entry which is preliminary data.</text>
</comment>
<dbReference type="OrthoDB" id="6154864at2759"/>
<evidence type="ECO:0000313" key="2">
    <source>
        <dbReference type="Proteomes" id="UP000663879"/>
    </source>
</evidence>
<dbReference type="Gene3D" id="2.20.25.240">
    <property type="match status" value="1"/>
</dbReference>
<accession>A0A814PQ16</accession>
<sequence>MENCLNLLSSITLKDLEASPIKAFISMSQKNAPQLHHLGFYFKRTDLNSVSEKINWRCVINNCKAKGYSYSDKVGNECEFYILDDDHIDKPDLKKIEKLERRRLIIKRAENSDDKPRKIEKQYHPVQNKPEYPKDPELLSDIEIADWLKETMEKENFLYYDSGAADKDRFFIFTTKRNLEIMGNRDIFCDGTFRIAPKNFLQVYTFHVSYDGHAVPVIYALLPR</sequence>
<organism evidence="1 2">
    <name type="scientific">Brachionus calyciflorus</name>
    <dbReference type="NCBI Taxonomy" id="104777"/>
    <lineage>
        <taxon>Eukaryota</taxon>
        <taxon>Metazoa</taxon>
        <taxon>Spiralia</taxon>
        <taxon>Gnathifera</taxon>
        <taxon>Rotifera</taxon>
        <taxon>Eurotatoria</taxon>
        <taxon>Monogononta</taxon>
        <taxon>Pseudotrocha</taxon>
        <taxon>Ploima</taxon>
        <taxon>Brachionidae</taxon>
        <taxon>Brachionus</taxon>
    </lineage>
</organism>
<proteinExistence type="predicted"/>
<reference evidence="1" key="1">
    <citation type="submission" date="2021-02" db="EMBL/GenBank/DDBJ databases">
        <authorList>
            <person name="Nowell W R."/>
        </authorList>
    </citation>
    <scope>NUCLEOTIDE SEQUENCE</scope>
    <source>
        <strain evidence="1">Ploen Becks lab</strain>
    </source>
</reference>
<name>A0A814PQ16_9BILA</name>
<dbReference type="AlphaFoldDB" id="A0A814PQ16"/>
<keyword evidence="2" id="KW-1185">Reference proteome</keyword>
<evidence type="ECO:0000313" key="1">
    <source>
        <dbReference type="EMBL" id="CAF1108996.1"/>
    </source>
</evidence>